<reference evidence="2 3" key="1">
    <citation type="submission" date="2023-07" db="EMBL/GenBank/DDBJ databases">
        <title>Alkalimonas sp., MEB108 novel, alkaliphilic bacterium isolated from Lonar Lake, India.</title>
        <authorList>
            <person name="Joshi A."/>
            <person name="Thite S."/>
        </authorList>
    </citation>
    <scope>NUCLEOTIDE SEQUENCE [LARGE SCALE GENOMIC DNA]</scope>
    <source>
        <strain evidence="2 3">MEB108</strain>
    </source>
</reference>
<sequence>MYTKNHVALRDATVAPTKSLSMTALAVFFMGLSSLANAGRPLITDDATLVDDCQLESWWQRNRGPNEFWLVPACQVAGVEWGFGYASQTAGEPDLYELSAKTELRALETNGWGATIGFSHGFEQGSFRGDQHLNLAVTHSFADDAWLLHSNLGYANNRDAGNEVTAGIALEREVMANHWAFAEVFREAAGRPFYQLGYRFEPKADRLQLDISYGNRLSGSANEHWISAGFVVYFSAF</sequence>
<protein>
    <submittedName>
        <fullName evidence="2">Uncharacterized protein</fullName>
    </submittedName>
</protein>
<evidence type="ECO:0000313" key="3">
    <source>
        <dbReference type="Proteomes" id="UP001336314"/>
    </source>
</evidence>
<evidence type="ECO:0000313" key="2">
    <source>
        <dbReference type="EMBL" id="MEE2002632.1"/>
    </source>
</evidence>
<feature type="signal peptide" evidence="1">
    <location>
        <begin position="1"/>
        <end position="38"/>
    </location>
</feature>
<accession>A0ABU7J9F1</accession>
<dbReference type="EMBL" id="JAUHLI010000014">
    <property type="protein sequence ID" value="MEE2002632.1"/>
    <property type="molecule type" value="Genomic_DNA"/>
</dbReference>
<proteinExistence type="predicted"/>
<gene>
    <name evidence="2" type="ORF">QWY20_14325</name>
</gene>
<comment type="caution">
    <text evidence="2">The sequence shown here is derived from an EMBL/GenBank/DDBJ whole genome shotgun (WGS) entry which is preliminary data.</text>
</comment>
<organism evidence="2 3">
    <name type="scientific">Alkalimonas cellulosilytica</name>
    <dbReference type="NCBI Taxonomy" id="3058395"/>
    <lineage>
        <taxon>Bacteria</taxon>
        <taxon>Pseudomonadati</taxon>
        <taxon>Pseudomonadota</taxon>
        <taxon>Gammaproteobacteria</taxon>
        <taxon>Alkalimonas</taxon>
    </lineage>
</organism>
<dbReference type="Proteomes" id="UP001336314">
    <property type="component" value="Unassembled WGS sequence"/>
</dbReference>
<evidence type="ECO:0000256" key="1">
    <source>
        <dbReference type="SAM" id="SignalP"/>
    </source>
</evidence>
<name>A0ABU7J9F1_9GAMM</name>
<keyword evidence="1" id="KW-0732">Signal</keyword>
<dbReference type="RefSeq" id="WP_330129690.1">
    <property type="nucleotide sequence ID" value="NZ_JAUHLI010000014.1"/>
</dbReference>
<keyword evidence="3" id="KW-1185">Reference proteome</keyword>
<feature type="chain" id="PRO_5046355333" evidence="1">
    <location>
        <begin position="39"/>
        <end position="237"/>
    </location>
</feature>